<evidence type="ECO:0000313" key="3">
    <source>
        <dbReference type="Proteomes" id="UP001319200"/>
    </source>
</evidence>
<name>A0AAP2DTZ3_9BACT</name>
<feature type="transmembrane region" description="Helical" evidence="1">
    <location>
        <begin position="12"/>
        <end position="37"/>
    </location>
</feature>
<keyword evidence="1" id="KW-0472">Membrane</keyword>
<reference evidence="2 3" key="1">
    <citation type="submission" date="2021-05" db="EMBL/GenBank/DDBJ databases">
        <title>A Polyphasic approach of four new species of the genus Ohtaekwangia: Ohtaekwangia histidinii sp. nov., Ohtaekwangia cretensis sp. nov., Ohtaekwangia indiensis sp. nov., Ohtaekwangia reichenbachii sp. nov. from diverse environment.</title>
        <authorList>
            <person name="Octaviana S."/>
        </authorList>
    </citation>
    <scope>NUCLEOTIDE SEQUENCE [LARGE SCALE GENOMIC DNA]</scope>
    <source>
        <strain evidence="2 3">PWU4</strain>
    </source>
</reference>
<keyword evidence="1" id="KW-1133">Transmembrane helix</keyword>
<feature type="transmembrane region" description="Helical" evidence="1">
    <location>
        <begin position="43"/>
        <end position="62"/>
    </location>
</feature>
<keyword evidence="3" id="KW-1185">Reference proteome</keyword>
<organism evidence="2 3">
    <name type="scientific">Chryseosolibacter histidini</name>
    <dbReference type="NCBI Taxonomy" id="2782349"/>
    <lineage>
        <taxon>Bacteria</taxon>
        <taxon>Pseudomonadati</taxon>
        <taxon>Bacteroidota</taxon>
        <taxon>Cytophagia</taxon>
        <taxon>Cytophagales</taxon>
        <taxon>Chryseotaleaceae</taxon>
        <taxon>Chryseosolibacter</taxon>
    </lineage>
</organism>
<keyword evidence="1" id="KW-0812">Transmembrane</keyword>
<gene>
    <name evidence="2" type="ORF">KK083_31515</name>
</gene>
<evidence type="ECO:0000313" key="2">
    <source>
        <dbReference type="EMBL" id="MBT1701464.1"/>
    </source>
</evidence>
<feature type="transmembrane region" description="Helical" evidence="1">
    <location>
        <begin position="83"/>
        <end position="106"/>
    </location>
</feature>
<dbReference type="Proteomes" id="UP001319200">
    <property type="component" value="Unassembled WGS sequence"/>
</dbReference>
<accession>A0AAP2DTZ3</accession>
<comment type="caution">
    <text evidence="2">The sequence shown here is derived from an EMBL/GenBank/DDBJ whole genome shotgun (WGS) entry which is preliminary data.</text>
</comment>
<protein>
    <submittedName>
        <fullName evidence="2">Uncharacterized protein</fullName>
    </submittedName>
</protein>
<proteinExistence type="predicted"/>
<dbReference type="EMBL" id="JAHESF010000074">
    <property type="protein sequence ID" value="MBT1701464.1"/>
    <property type="molecule type" value="Genomic_DNA"/>
</dbReference>
<dbReference type="RefSeq" id="WP_254170148.1">
    <property type="nucleotide sequence ID" value="NZ_JAHESF010000074.1"/>
</dbReference>
<sequence>MKFGLQVLATMILGYALAIFLPWWTVAIAAFLCGMIFNTRANFGAGFLGIALLWLLKAWLIDSTAAAPLSERVAAIMGLSKPLLFLVTALIGGLVGGFAAMTGAALNKPKRRGTYY</sequence>
<dbReference type="AlphaFoldDB" id="A0AAP2DTZ3"/>
<evidence type="ECO:0000256" key="1">
    <source>
        <dbReference type="SAM" id="Phobius"/>
    </source>
</evidence>